<dbReference type="Proteomes" id="UP000017944">
    <property type="component" value="Unassembled WGS sequence"/>
</dbReference>
<comment type="caution">
    <text evidence="1">The sequence shown here is derived from an EMBL/GenBank/DDBJ whole genome shotgun (WGS) entry which is preliminary data.</text>
</comment>
<reference evidence="1 2" key="1">
    <citation type="submission" date="2013-10" db="EMBL/GenBank/DDBJ databases">
        <title>Draft genomes and the virulence plasmids of Sd1617 vaccine constructs: WRSd3 and WRSd5.</title>
        <authorList>
            <person name="Aksomboon Vongsawan A."/>
            <person name="Venkatesan M.M."/>
            <person name="Vaisvil B."/>
            <person name="Emel G."/>
            <person name="Kepatral V."/>
            <person name="Sethabutr O."/>
            <person name="Serichantalergs O."/>
            <person name="Mason C."/>
        </authorList>
    </citation>
    <scope>NUCLEOTIDE SEQUENCE [LARGE SCALE GENOMIC DNA]</scope>
    <source>
        <strain evidence="1 2">WRSd3</strain>
    </source>
</reference>
<accession>A0A090NEE1</accession>
<dbReference type="AlphaFoldDB" id="A0A090NEE1"/>
<dbReference type="EC" id="2.7.8.-" evidence="1"/>
<protein>
    <submittedName>
        <fullName evidence="1">4'-phosphopantetheinyl transferase entD</fullName>
        <ecNumber evidence="1">2.7.8.-</ecNumber>
    </submittedName>
</protein>
<evidence type="ECO:0000313" key="1">
    <source>
        <dbReference type="EMBL" id="ESU78096.1"/>
    </source>
</evidence>
<dbReference type="GO" id="GO:0016740">
    <property type="term" value="F:transferase activity"/>
    <property type="evidence" value="ECO:0007669"/>
    <property type="project" value="UniProtKB-KW"/>
</dbReference>
<proteinExistence type="predicted"/>
<name>A0A090NEE1_SHIDY</name>
<organism evidence="1 2">
    <name type="scientific">Shigella dysenteriae WRSd3</name>
    <dbReference type="NCBI Taxonomy" id="1401327"/>
    <lineage>
        <taxon>Bacteria</taxon>
        <taxon>Pseudomonadati</taxon>
        <taxon>Pseudomonadota</taxon>
        <taxon>Gammaproteobacteria</taxon>
        <taxon>Enterobacterales</taxon>
        <taxon>Enterobacteriaceae</taxon>
        <taxon>Shigella</taxon>
    </lineage>
</organism>
<keyword evidence="1" id="KW-0808">Transferase</keyword>
<dbReference type="EMBL" id="AXUT01000272">
    <property type="protein sequence ID" value="ESU78096.1"/>
    <property type="molecule type" value="Genomic_DNA"/>
</dbReference>
<evidence type="ECO:0000313" key="2">
    <source>
        <dbReference type="Proteomes" id="UP000017944"/>
    </source>
</evidence>
<sequence length="43" mass="4765">MRRECLIRHENPSNTIDCSERVGLISVAHQAMLRLSSVSNGAL</sequence>
<gene>
    <name evidence="1" type="ORF">WRSd3_03120</name>
</gene>